<dbReference type="STRING" id="320771.Cflav_PD3362"/>
<keyword evidence="2" id="KW-1185">Reference proteome</keyword>
<evidence type="ECO:0000313" key="1">
    <source>
        <dbReference type="EMBL" id="EEF60392.1"/>
    </source>
</evidence>
<proteinExistence type="predicted"/>
<protein>
    <submittedName>
        <fullName evidence="1">Uncharacterized protein</fullName>
    </submittedName>
</protein>
<dbReference type="EMBL" id="ABOX02000017">
    <property type="protein sequence ID" value="EEF60392.1"/>
    <property type="molecule type" value="Genomic_DNA"/>
</dbReference>
<gene>
    <name evidence="1" type="ORF">Cflav_PD3362</name>
</gene>
<dbReference type="Proteomes" id="UP000003688">
    <property type="component" value="Unassembled WGS sequence"/>
</dbReference>
<accession>B9XID1</accession>
<sequence>MSDTIMEMSDANLERVSWEMIWKAVRALIPSVAYLTPGSLWSAAEKDGLVIEQWAGEKLLEESDATAIRKLLAGTNSNEFVIVVTDCSFRSGNTPFAFRMSATEAFAEAYRRVTGECVISDLDVVMVCTESNRLVLCDHEGDVIIVRKPNS</sequence>
<name>B9XID1_PEDPL</name>
<dbReference type="AlphaFoldDB" id="B9XID1"/>
<reference evidence="1 2" key="1">
    <citation type="journal article" date="2011" name="J. Bacteriol.">
        <title>Genome sequence of 'Pedosphaera parvula' Ellin514, an aerobic Verrucomicrobial isolate from pasture soil.</title>
        <authorList>
            <person name="Kant R."/>
            <person name="van Passel M.W."/>
            <person name="Sangwan P."/>
            <person name="Palva A."/>
            <person name="Lucas S."/>
            <person name="Copeland A."/>
            <person name="Lapidus A."/>
            <person name="Glavina Del Rio T."/>
            <person name="Dalin E."/>
            <person name="Tice H."/>
            <person name="Bruce D."/>
            <person name="Goodwin L."/>
            <person name="Pitluck S."/>
            <person name="Chertkov O."/>
            <person name="Larimer F.W."/>
            <person name="Land M.L."/>
            <person name="Hauser L."/>
            <person name="Brettin T.S."/>
            <person name="Detter J.C."/>
            <person name="Han S."/>
            <person name="de Vos W.M."/>
            <person name="Janssen P.H."/>
            <person name="Smidt H."/>
        </authorList>
    </citation>
    <scope>NUCLEOTIDE SEQUENCE [LARGE SCALE GENOMIC DNA]</scope>
    <source>
        <strain evidence="1 2">Ellin514</strain>
    </source>
</reference>
<organism evidence="1 2">
    <name type="scientific">Pedosphaera parvula (strain Ellin514)</name>
    <dbReference type="NCBI Taxonomy" id="320771"/>
    <lineage>
        <taxon>Bacteria</taxon>
        <taxon>Pseudomonadati</taxon>
        <taxon>Verrucomicrobiota</taxon>
        <taxon>Pedosphaerae</taxon>
        <taxon>Pedosphaerales</taxon>
        <taxon>Pedosphaeraceae</taxon>
        <taxon>Pedosphaera</taxon>
    </lineage>
</organism>
<dbReference type="RefSeq" id="WP_007415574.1">
    <property type="nucleotide sequence ID" value="NZ_ABOX02000017.1"/>
</dbReference>
<evidence type="ECO:0000313" key="2">
    <source>
        <dbReference type="Proteomes" id="UP000003688"/>
    </source>
</evidence>
<comment type="caution">
    <text evidence="1">The sequence shown here is derived from an EMBL/GenBank/DDBJ whole genome shotgun (WGS) entry which is preliminary data.</text>
</comment>